<proteinExistence type="inferred from homology"/>
<dbReference type="SMART" id="SM00478">
    <property type="entry name" value="ENDO3c"/>
    <property type="match status" value="1"/>
</dbReference>
<dbReference type="Pfam" id="PF00730">
    <property type="entry name" value="HhH-GPD"/>
    <property type="match status" value="1"/>
</dbReference>
<name>A0A841K7A3_9BACT</name>
<dbReference type="PANTHER" id="PTHR43003:SF5">
    <property type="entry name" value="DNA-3-METHYLADENINE GLYCOSYLASE"/>
    <property type="match status" value="1"/>
</dbReference>
<protein>
    <recommendedName>
        <fullName evidence="3">DNA-3-methyladenine glycosylase II</fullName>
        <ecNumber evidence="3">3.2.2.21</ecNumber>
    </recommendedName>
</protein>
<comment type="similarity">
    <text evidence="2">Belongs to the alkylbase DNA glycosidase AlkA family.</text>
</comment>
<keyword evidence="7" id="KW-0326">Glycosidase</keyword>
<dbReference type="GO" id="GO:0005737">
    <property type="term" value="C:cytoplasm"/>
    <property type="evidence" value="ECO:0007669"/>
    <property type="project" value="TreeGrafter"/>
</dbReference>
<dbReference type="GO" id="GO:0006285">
    <property type="term" value="P:base-excision repair, AP site formation"/>
    <property type="evidence" value="ECO:0007669"/>
    <property type="project" value="TreeGrafter"/>
</dbReference>
<dbReference type="PANTHER" id="PTHR43003">
    <property type="entry name" value="DNA-3-METHYLADENINE GLYCOSYLASE"/>
    <property type="match status" value="1"/>
</dbReference>
<dbReference type="CDD" id="cd00056">
    <property type="entry name" value="ENDO3c"/>
    <property type="match status" value="1"/>
</dbReference>
<evidence type="ECO:0000259" key="6">
    <source>
        <dbReference type="SMART" id="SM00478"/>
    </source>
</evidence>
<dbReference type="GO" id="GO:0006307">
    <property type="term" value="P:DNA alkylation repair"/>
    <property type="evidence" value="ECO:0007669"/>
    <property type="project" value="TreeGrafter"/>
</dbReference>
<dbReference type="GO" id="GO:0008725">
    <property type="term" value="F:DNA-3-methyladenine glycosylase activity"/>
    <property type="evidence" value="ECO:0007669"/>
    <property type="project" value="TreeGrafter"/>
</dbReference>
<keyword evidence="7" id="KW-0378">Hydrolase</keyword>
<dbReference type="FunFam" id="1.10.340.30:FF:000004">
    <property type="entry name" value="DNA-3-methyladenine glycosylase II"/>
    <property type="match status" value="1"/>
</dbReference>
<dbReference type="SUPFAM" id="SSF48150">
    <property type="entry name" value="DNA-glycosylase"/>
    <property type="match status" value="1"/>
</dbReference>
<dbReference type="AlphaFoldDB" id="A0A841K7A3"/>
<dbReference type="GO" id="GO:0043916">
    <property type="term" value="F:DNA-7-methylguanine glycosylase activity"/>
    <property type="evidence" value="ECO:0007669"/>
    <property type="project" value="TreeGrafter"/>
</dbReference>
<comment type="caution">
    <text evidence="7">The sequence shown here is derived from an EMBL/GenBank/DDBJ whole genome shotgun (WGS) entry which is preliminary data.</text>
</comment>
<evidence type="ECO:0000256" key="2">
    <source>
        <dbReference type="ARBA" id="ARBA00010817"/>
    </source>
</evidence>
<dbReference type="InterPro" id="IPR011257">
    <property type="entry name" value="DNA_glycosylase"/>
</dbReference>
<keyword evidence="5" id="KW-0234">DNA repair</keyword>
<dbReference type="Gene3D" id="1.10.340.30">
    <property type="entry name" value="Hypothetical protein, domain 2"/>
    <property type="match status" value="1"/>
</dbReference>
<evidence type="ECO:0000313" key="7">
    <source>
        <dbReference type="EMBL" id="MBB6146468.1"/>
    </source>
</evidence>
<evidence type="ECO:0000256" key="5">
    <source>
        <dbReference type="ARBA" id="ARBA00023204"/>
    </source>
</evidence>
<reference evidence="7 8" key="1">
    <citation type="submission" date="2020-08" db="EMBL/GenBank/DDBJ databases">
        <title>Genomic Encyclopedia of Type Strains, Phase IV (KMG-IV): sequencing the most valuable type-strain genomes for metagenomic binning, comparative biology and taxonomic classification.</title>
        <authorList>
            <person name="Goeker M."/>
        </authorList>
    </citation>
    <scope>NUCLEOTIDE SEQUENCE [LARGE SCALE GENOMIC DNA]</scope>
    <source>
        <strain evidence="7 8">DSM 103733</strain>
    </source>
</reference>
<accession>A0A841K7A3</accession>
<dbReference type="Gene3D" id="1.10.1670.40">
    <property type="match status" value="1"/>
</dbReference>
<keyword evidence="4" id="KW-0227">DNA damage</keyword>
<evidence type="ECO:0000256" key="4">
    <source>
        <dbReference type="ARBA" id="ARBA00022763"/>
    </source>
</evidence>
<dbReference type="OrthoDB" id="9785929at2"/>
<dbReference type="EC" id="3.2.2.21" evidence="3"/>
<dbReference type="Proteomes" id="UP000538666">
    <property type="component" value="Unassembled WGS sequence"/>
</dbReference>
<evidence type="ECO:0000256" key="1">
    <source>
        <dbReference type="ARBA" id="ARBA00000086"/>
    </source>
</evidence>
<feature type="domain" description="HhH-GPD" evidence="6">
    <location>
        <begin position="55"/>
        <end position="219"/>
    </location>
</feature>
<evidence type="ECO:0000256" key="3">
    <source>
        <dbReference type="ARBA" id="ARBA00012000"/>
    </source>
</evidence>
<organism evidence="7 8">
    <name type="scientific">Silvibacterium bohemicum</name>
    <dbReference type="NCBI Taxonomy" id="1577686"/>
    <lineage>
        <taxon>Bacteria</taxon>
        <taxon>Pseudomonadati</taxon>
        <taxon>Acidobacteriota</taxon>
        <taxon>Terriglobia</taxon>
        <taxon>Terriglobales</taxon>
        <taxon>Acidobacteriaceae</taxon>
        <taxon>Silvibacterium</taxon>
    </lineage>
</organism>
<dbReference type="InterPro" id="IPR003265">
    <property type="entry name" value="HhH-GPD_domain"/>
</dbReference>
<dbReference type="GO" id="GO:0032131">
    <property type="term" value="F:alkylated DNA binding"/>
    <property type="evidence" value="ECO:0007669"/>
    <property type="project" value="TreeGrafter"/>
</dbReference>
<keyword evidence="8" id="KW-1185">Reference proteome</keyword>
<dbReference type="EMBL" id="JACHEK010000009">
    <property type="protein sequence ID" value="MBB6146468.1"/>
    <property type="molecule type" value="Genomic_DNA"/>
</dbReference>
<dbReference type="RefSeq" id="WP_050058112.1">
    <property type="nucleotide sequence ID" value="NZ_JACHEK010000009.1"/>
</dbReference>
<comment type="catalytic activity">
    <reaction evidence="1">
        <text>Hydrolysis of alkylated DNA, releasing 3-methyladenine, 3-methylguanine, 7-methylguanine and 7-methyladenine.</text>
        <dbReference type="EC" id="3.2.2.21"/>
    </reaction>
</comment>
<dbReference type="InterPro" id="IPR051912">
    <property type="entry name" value="Alkylbase_DNA_Glycosylase/TA"/>
</dbReference>
<evidence type="ECO:0000313" key="8">
    <source>
        <dbReference type="Proteomes" id="UP000538666"/>
    </source>
</evidence>
<gene>
    <name evidence="7" type="ORF">HNQ77_004440</name>
</gene>
<sequence>MLDGRRTPRYDTTLACKELAEADPVLGQLIERAGPYTLRLKSQHSPFEALLESIIYQQLHGKAAAAILKRLLTYFGEYHPTPEHILAAPEDRMRGCGLSANKLLALRDLAAKTLDGTVPTLTQIRRLPDQEIIDRLTQVRGIGPWTVEMLLIFRLGRPDVLPVSDYGIRKGFALTFKRLPKRKPFDATMLAKPAEMLRRGERWRPWRSVASWYMWRACDLAGKPSPPPE</sequence>
<dbReference type="GO" id="GO:0032993">
    <property type="term" value="C:protein-DNA complex"/>
    <property type="evidence" value="ECO:0007669"/>
    <property type="project" value="TreeGrafter"/>
</dbReference>